<comment type="caution">
    <text evidence="10">The sequence shown here is derived from an EMBL/GenBank/DDBJ whole genome shotgun (WGS) entry which is preliminary data.</text>
</comment>
<dbReference type="GO" id="GO:0016020">
    <property type="term" value="C:membrane"/>
    <property type="evidence" value="ECO:0007669"/>
    <property type="project" value="UniProtKB-SubCell"/>
</dbReference>
<gene>
    <name evidence="10" type="ORF">D9611_010935</name>
</gene>
<feature type="region of interest" description="Disordered" evidence="7">
    <location>
        <begin position="110"/>
        <end position="131"/>
    </location>
</feature>
<feature type="transmembrane region" description="Helical" evidence="8">
    <location>
        <begin position="352"/>
        <end position="370"/>
    </location>
</feature>
<evidence type="ECO:0000256" key="7">
    <source>
        <dbReference type="SAM" id="MobiDB-lite"/>
    </source>
</evidence>
<dbReference type="GO" id="GO:0006629">
    <property type="term" value="P:lipid metabolic process"/>
    <property type="evidence" value="ECO:0007669"/>
    <property type="project" value="InterPro"/>
</dbReference>
<comment type="subcellular location">
    <subcellularLocation>
        <location evidence="1">Membrane</location>
        <topology evidence="1">Multi-pass membrane protein</topology>
    </subcellularLocation>
</comment>
<evidence type="ECO:0000313" key="11">
    <source>
        <dbReference type="Proteomes" id="UP000541558"/>
    </source>
</evidence>
<keyword evidence="6 8" id="KW-0472">Membrane</keyword>
<evidence type="ECO:0000259" key="9">
    <source>
        <dbReference type="Pfam" id="PF13813"/>
    </source>
</evidence>
<evidence type="ECO:0000256" key="4">
    <source>
        <dbReference type="ARBA" id="ARBA00022692"/>
    </source>
</evidence>
<dbReference type="OrthoDB" id="1077582at2759"/>
<comment type="similarity">
    <text evidence="2">Belongs to the wax synthase family.</text>
</comment>
<feature type="domain" description="Wax synthase" evidence="9">
    <location>
        <begin position="218"/>
        <end position="297"/>
    </location>
</feature>
<evidence type="ECO:0000313" key="10">
    <source>
        <dbReference type="EMBL" id="KAF5335071.1"/>
    </source>
</evidence>
<dbReference type="Pfam" id="PF13813">
    <property type="entry name" value="MBOAT_2"/>
    <property type="match status" value="1"/>
</dbReference>
<accession>A0A8H5C5S5</accession>
<feature type="transmembrane region" description="Helical" evidence="8">
    <location>
        <begin position="272"/>
        <end position="290"/>
    </location>
</feature>
<evidence type="ECO:0000256" key="3">
    <source>
        <dbReference type="ARBA" id="ARBA00022679"/>
    </source>
</evidence>
<organism evidence="10 11">
    <name type="scientific">Ephemerocybe angulata</name>
    <dbReference type="NCBI Taxonomy" id="980116"/>
    <lineage>
        <taxon>Eukaryota</taxon>
        <taxon>Fungi</taxon>
        <taxon>Dikarya</taxon>
        <taxon>Basidiomycota</taxon>
        <taxon>Agaricomycotina</taxon>
        <taxon>Agaricomycetes</taxon>
        <taxon>Agaricomycetidae</taxon>
        <taxon>Agaricales</taxon>
        <taxon>Agaricineae</taxon>
        <taxon>Psathyrellaceae</taxon>
        <taxon>Ephemerocybe</taxon>
    </lineage>
</organism>
<dbReference type="EMBL" id="JAACJK010000064">
    <property type="protein sequence ID" value="KAF5335071.1"/>
    <property type="molecule type" value="Genomic_DNA"/>
</dbReference>
<reference evidence="10 11" key="1">
    <citation type="journal article" date="2020" name="ISME J.">
        <title>Uncovering the hidden diversity of litter-decomposition mechanisms in mushroom-forming fungi.</title>
        <authorList>
            <person name="Floudas D."/>
            <person name="Bentzer J."/>
            <person name="Ahren D."/>
            <person name="Johansson T."/>
            <person name="Persson P."/>
            <person name="Tunlid A."/>
        </authorList>
    </citation>
    <scope>NUCLEOTIDE SEQUENCE [LARGE SCALE GENOMIC DNA]</scope>
    <source>
        <strain evidence="10 11">CBS 175.51</strain>
    </source>
</reference>
<dbReference type="InterPro" id="IPR032805">
    <property type="entry name" value="Wax_synthase_dom"/>
</dbReference>
<sequence>MPNRIPRSEALAIPHPTNSRFYARFKGCYIVELVPRSRPGTGDVFFDHAVTCNAATTVFVGFHFLVAIPGSGLNPLLGVEGTQEQQIASTEPSNMLKCIGQAYRLRMSPCRGLRPPRPTPKSHSKGSDMPSQLSCSVFLLQRTMYFLLNFFSLDILNTLAHRIPLLLPSSSLNPRPWRTYELPLSLLHAAMIYTGLNIMYDSYTVLSVGLGCTGVDEWPWLFGSPADAWSVKRFWGKVWHQLMRNHLTSTSTYILESLPPPFQPALRRRTKTSIQVTIVFLLSGILHLAGEHHALRSLPNADASTSSSSILGGIFTTFALQPFGLFLEHLFCRVHRACLGHRMGPPSRLEKALGFLWVLAWFSFSMSFYTRRMMGAGFMTGWANIPRGWSLNAVSFLLGI</sequence>
<dbReference type="PANTHER" id="PTHR31595:SF67">
    <property type="entry name" value="WAX SYNTHASE DOMAIN-CONTAINING PROTEIN"/>
    <property type="match status" value="1"/>
</dbReference>
<dbReference type="GO" id="GO:0008374">
    <property type="term" value="F:O-acyltransferase activity"/>
    <property type="evidence" value="ECO:0007669"/>
    <property type="project" value="InterPro"/>
</dbReference>
<feature type="transmembrane region" description="Helical" evidence="8">
    <location>
        <begin position="310"/>
        <end position="331"/>
    </location>
</feature>
<evidence type="ECO:0000256" key="8">
    <source>
        <dbReference type="SAM" id="Phobius"/>
    </source>
</evidence>
<evidence type="ECO:0000256" key="1">
    <source>
        <dbReference type="ARBA" id="ARBA00004141"/>
    </source>
</evidence>
<dbReference type="AlphaFoldDB" id="A0A8H5C5S5"/>
<proteinExistence type="inferred from homology"/>
<protein>
    <recommendedName>
        <fullName evidence="9">Wax synthase domain-containing protein</fullName>
    </recommendedName>
</protein>
<keyword evidence="11" id="KW-1185">Reference proteome</keyword>
<evidence type="ECO:0000256" key="5">
    <source>
        <dbReference type="ARBA" id="ARBA00022989"/>
    </source>
</evidence>
<name>A0A8H5C5S5_9AGAR</name>
<evidence type="ECO:0000256" key="2">
    <source>
        <dbReference type="ARBA" id="ARBA00007282"/>
    </source>
</evidence>
<dbReference type="InterPro" id="IPR044851">
    <property type="entry name" value="Wax_synthase"/>
</dbReference>
<keyword evidence="4 8" id="KW-0812">Transmembrane</keyword>
<keyword evidence="3" id="KW-0808">Transferase</keyword>
<dbReference type="PANTHER" id="PTHR31595">
    <property type="entry name" value="LONG-CHAIN-ALCOHOL O-FATTY-ACYLTRANSFERASE 3-RELATED"/>
    <property type="match status" value="1"/>
</dbReference>
<keyword evidence="5 8" id="KW-1133">Transmembrane helix</keyword>
<dbReference type="Proteomes" id="UP000541558">
    <property type="component" value="Unassembled WGS sequence"/>
</dbReference>
<evidence type="ECO:0000256" key="6">
    <source>
        <dbReference type="ARBA" id="ARBA00023136"/>
    </source>
</evidence>